<dbReference type="PANTHER" id="PTHR34997:SF1">
    <property type="entry name" value="PEPTIDOGLYCAN-BINDING LYSIN DOMAIN"/>
    <property type="match status" value="1"/>
</dbReference>
<accession>A0A7C8NFG1</accession>
<feature type="region of interest" description="Disordered" evidence="1">
    <location>
        <begin position="572"/>
        <end position="600"/>
    </location>
</feature>
<dbReference type="Proteomes" id="UP000475325">
    <property type="component" value="Unassembled WGS sequence"/>
</dbReference>
<evidence type="ECO:0008006" key="4">
    <source>
        <dbReference type="Google" id="ProtNLM"/>
    </source>
</evidence>
<feature type="region of interest" description="Disordered" evidence="1">
    <location>
        <begin position="462"/>
        <end position="496"/>
    </location>
</feature>
<evidence type="ECO:0000313" key="2">
    <source>
        <dbReference type="EMBL" id="KAF3103496.1"/>
    </source>
</evidence>
<evidence type="ECO:0000256" key="1">
    <source>
        <dbReference type="SAM" id="MobiDB-lite"/>
    </source>
</evidence>
<reference evidence="2 3" key="1">
    <citation type="submission" date="2019-06" db="EMBL/GenBank/DDBJ databases">
        <authorList>
            <person name="Palmer J.M."/>
        </authorList>
    </citation>
    <scope>NUCLEOTIDE SEQUENCE [LARGE SCALE GENOMIC DNA]</scope>
    <source>
        <strain evidence="2 3">TWF102</strain>
    </source>
</reference>
<dbReference type="InterPro" id="IPR052210">
    <property type="entry name" value="LysM1-like"/>
</dbReference>
<evidence type="ECO:0000313" key="3">
    <source>
        <dbReference type="Proteomes" id="UP000475325"/>
    </source>
</evidence>
<comment type="caution">
    <text evidence="2">The sequence shown here is derived from an EMBL/GenBank/DDBJ whole genome shotgun (WGS) entry which is preliminary data.</text>
</comment>
<feature type="region of interest" description="Disordered" evidence="1">
    <location>
        <begin position="99"/>
        <end position="129"/>
    </location>
</feature>
<dbReference type="GO" id="GO:0008061">
    <property type="term" value="F:chitin binding"/>
    <property type="evidence" value="ECO:0007669"/>
    <property type="project" value="InterPro"/>
</dbReference>
<dbReference type="EMBL" id="WIQW01000018">
    <property type="protein sequence ID" value="KAF3103496.1"/>
    <property type="molecule type" value="Genomic_DNA"/>
</dbReference>
<feature type="compositionally biased region" description="Low complexity" evidence="1">
    <location>
        <begin position="463"/>
        <end position="496"/>
    </location>
</feature>
<name>A0A7C8NFG1_ORBOL</name>
<dbReference type="Gene3D" id="3.10.350.10">
    <property type="entry name" value="LysM domain"/>
    <property type="match status" value="1"/>
</dbReference>
<dbReference type="InterPro" id="IPR036779">
    <property type="entry name" value="LysM_dom_sf"/>
</dbReference>
<gene>
    <name evidence="2" type="ORF">TWF102_003686</name>
</gene>
<dbReference type="PANTHER" id="PTHR34997">
    <property type="entry name" value="AM15"/>
    <property type="match status" value="1"/>
</dbReference>
<proteinExistence type="predicted"/>
<organism evidence="2 3">
    <name type="scientific">Orbilia oligospora</name>
    <name type="common">Nematode-trapping fungus</name>
    <name type="synonym">Arthrobotrys oligospora</name>
    <dbReference type="NCBI Taxonomy" id="2813651"/>
    <lineage>
        <taxon>Eukaryota</taxon>
        <taxon>Fungi</taxon>
        <taxon>Dikarya</taxon>
        <taxon>Ascomycota</taxon>
        <taxon>Pezizomycotina</taxon>
        <taxon>Orbiliomycetes</taxon>
        <taxon>Orbiliales</taxon>
        <taxon>Orbiliaceae</taxon>
        <taxon>Orbilia</taxon>
    </lineage>
</organism>
<sequence>MGFTGEREQAHEPTSRSEPDKFSPLLITQLYCHFLYVYVKYELGDYNKFIYSMSPKRYKHRSSRCGAMAIRSKYSLLEDCDNVIPGNGYCIGSGVTAIPTSSSSSRTTTTSGRVTTTTTTTTTTFTGWPTPSSGTAPNCITFAYFRAADTCETFVARYASTGLTQANLILWNTLLKGDCSGLSDIRGHNICIAIDPTITPTTTTTTAFSWPTPSSGTAPNCITFAYFRAADTCDTFVDRYASTGLTKAKLILWNTLLQSDCSGLSDIRGHNICIAIDPTITPTTTTTTSSWPTPSSGTAPNCITFAYFRAADTCDTFLDRYSSTGLTKAKLILWNTLLQSDCSGLSDIRGHNICIAIDPTVTLTTTSRTSSTSASTLSTRTTSASPTIVTPLPTQPGMIAGCTFFHLIEFGEFCDAVVQNLIEDFPDLTVAKLIYWNPAVGPDCDGIYRGTYICVQGPAPPISSTTTTTRSSSTTTTSSRATTTSPTSSTSTTAFTYPTPSSGTAPNCIKLAYFRSTDTCDTFIARYGPSDGLTKANLILWNTLLLPDCSGLSDIRLHNVCIAVSATPITTSSRTTTTSSRTTTTTSRTTTTTTATFTRNPTSFPSASTPLCVPTTTTPAPPKVTGGATLNTAITTACQQLLGPSGSFYMEVGNPYKTTVLVGGYLTQFLIQIKLGGFAVTQSLCVTQFQSINTKCTSGSPALTPGGCFYTSDANMQCCIFTS</sequence>
<protein>
    <recommendedName>
        <fullName evidence="4">LysM domain-containing protein</fullName>
    </recommendedName>
</protein>
<dbReference type="AlphaFoldDB" id="A0A7C8NFG1"/>